<organism evidence="1 2">
    <name type="scientific">Nelumbo nucifera</name>
    <name type="common">Sacred lotus</name>
    <dbReference type="NCBI Taxonomy" id="4432"/>
    <lineage>
        <taxon>Eukaryota</taxon>
        <taxon>Viridiplantae</taxon>
        <taxon>Streptophyta</taxon>
        <taxon>Embryophyta</taxon>
        <taxon>Tracheophyta</taxon>
        <taxon>Spermatophyta</taxon>
        <taxon>Magnoliopsida</taxon>
        <taxon>Proteales</taxon>
        <taxon>Nelumbonaceae</taxon>
        <taxon>Nelumbo</taxon>
    </lineage>
</organism>
<keyword evidence="2" id="KW-1185">Reference proteome</keyword>
<sequence>MERRFVIVGSKSSEIKRSLNHGDDLALMERGMGAWARIVLSQEDVLWTRTYIQEALENKRKHLADRKRVNKGRILCLQLKENTWGRFIRLSRWEKSDKVRTICIPEEAETGGWNSFIQFLDCACPPKVNPCPVNLTQDLFPSFEAKSRIIKTGGSAFLSIVHQDKPFGNWKLAFVCSKPPSLNWKEDELGLSAILHSKYLLKLRPFEQNKAVGFAPSEDLILSWTKIKSFFVFGGWVQIERWWPKINAVPEQSSFGG</sequence>
<dbReference type="AlphaFoldDB" id="A0A822YQG2"/>
<protein>
    <submittedName>
        <fullName evidence="1">Uncharacterized protein</fullName>
    </submittedName>
</protein>
<accession>A0A822YQG2</accession>
<evidence type="ECO:0000313" key="1">
    <source>
        <dbReference type="EMBL" id="DAD34353.1"/>
    </source>
</evidence>
<evidence type="ECO:0000313" key="2">
    <source>
        <dbReference type="Proteomes" id="UP000607653"/>
    </source>
</evidence>
<proteinExistence type="predicted"/>
<dbReference type="Proteomes" id="UP000607653">
    <property type="component" value="Unassembled WGS sequence"/>
</dbReference>
<gene>
    <name evidence="1" type="ORF">HUJ06_004993</name>
</gene>
<dbReference type="EMBL" id="DUZY01000004">
    <property type="protein sequence ID" value="DAD34353.1"/>
    <property type="molecule type" value="Genomic_DNA"/>
</dbReference>
<comment type="caution">
    <text evidence="1">The sequence shown here is derived from an EMBL/GenBank/DDBJ whole genome shotgun (WGS) entry which is preliminary data.</text>
</comment>
<name>A0A822YQG2_NELNU</name>
<reference evidence="1 2" key="1">
    <citation type="journal article" date="2020" name="Mol. Biol. Evol.">
        <title>Distinct Expression and Methylation Patterns for Genes with Different Fates following a Single Whole-Genome Duplication in Flowering Plants.</title>
        <authorList>
            <person name="Shi T."/>
            <person name="Rahmani R.S."/>
            <person name="Gugger P.F."/>
            <person name="Wang M."/>
            <person name="Li H."/>
            <person name="Zhang Y."/>
            <person name="Li Z."/>
            <person name="Wang Q."/>
            <person name="Van de Peer Y."/>
            <person name="Marchal K."/>
            <person name="Chen J."/>
        </authorList>
    </citation>
    <scope>NUCLEOTIDE SEQUENCE [LARGE SCALE GENOMIC DNA]</scope>
    <source>
        <tissue evidence="1">Leaf</tissue>
    </source>
</reference>